<dbReference type="PANTHER" id="PTHR33651:SF2">
    <property type="entry name" value="PI3K_PI4K CATALYTIC DOMAIN-CONTAINING PROTEIN"/>
    <property type="match status" value="1"/>
</dbReference>
<organism evidence="1 2">
    <name type="scientific">Mesorhabditis spiculigera</name>
    <dbReference type="NCBI Taxonomy" id="96644"/>
    <lineage>
        <taxon>Eukaryota</taxon>
        <taxon>Metazoa</taxon>
        <taxon>Ecdysozoa</taxon>
        <taxon>Nematoda</taxon>
        <taxon>Chromadorea</taxon>
        <taxon>Rhabditida</taxon>
        <taxon>Rhabditina</taxon>
        <taxon>Rhabditomorpha</taxon>
        <taxon>Rhabditoidea</taxon>
        <taxon>Rhabditidae</taxon>
        <taxon>Mesorhabditinae</taxon>
        <taxon>Mesorhabditis</taxon>
    </lineage>
</organism>
<dbReference type="Proteomes" id="UP001177023">
    <property type="component" value="Unassembled WGS sequence"/>
</dbReference>
<dbReference type="AlphaFoldDB" id="A0AA36CUI6"/>
<comment type="caution">
    <text evidence="1">The sequence shown here is derived from an EMBL/GenBank/DDBJ whole genome shotgun (WGS) entry which is preliminary data.</text>
</comment>
<dbReference type="EMBL" id="CATQJA010002632">
    <property type="protein sequence ID" value="CAJ0574717.1"/>
    <property type="molecule type" value="Genomic_DNA"/>
</dbReference>
<feature type="non-terminal residue" evidence="1">
    <location>
        <position position="1"/>
    </location>
</feature>
<reference evidence="1" key="1">
    <citation type="submission" date="2023-06" db="EMBL/GenBank/DDBJ databases">
        <authorList>
            <person name="Delattre M."/>
        </authorList>
    </citation>
    <scope>NUCLEOTIDE SEQUENCE</scope>
    <source>
        <strain evidence="1">AF72</strain>
    </source>
</reference>
<accession>A0AA36CUI6</accession>
<name>A0AA36CUI6_9BILA</name>
<protein>
    <submittedName>
        <fullName evidence="1">Uncharacterized protein</fullName>
    </submittedName>
</protein>
<gene>
    <name evidence="1" type="ORF">MSPICULIGERA_LOCUS13045</name>
</gene>
<proteinExistence type="predicted"/>
<sequence>MDYDFTVKLTAIDIKGIFCYKLLELIQVGPQAQFILPNRLTGSKTSLYIATRWEDNFVPLSGNIEEAVGADVLVQILLLAKFLFINDLHSDNCGYWKDTKEVAIVDFMPKAFFTFVNVKRAFLNNDSSVYWNSGHIDALEECDEETRMKVARKSLTKWDLLSNIDLAYEQITPEKDRMKQHEIGCKGCYSPTEELEQYINTVKHNIIKLSELFKASE</sequence>
<keyword evidence="2" id="KW-1185">Reference proteome</keyword>
<evidence type="ECO:0000313" key="1">
    <source>
        <dbReference type="EMBL" id="CAJ0574717.1"/>
    </source>
</evidence>
<dbReference type="PANTHER" id="PTHR33651">
    <property type="entry name" value="PROTEIN CBG06246"/>
    <property type="match status" value="1"/>
</dbReference>
<evidence type="ECO:0000313" key="2">
    <source>
        <dbReference type="Proteomes" id="UP001177023"/>
    </source>
</evidence>